<feature type="transmembrane region" description="Helical" evidence="15">
    <location>
        <begin position="137"/>
        <end position="158"/>
    </location>
</feature>
<evidence type="ECO:0000256" key="3">
    <source>
        <dbReference type="ARBA" id="ARBA00009324"/>
    </source>
</evidence>
<dbReference type="Pfam" id="PF04116">
    <property type="entry name" value="FA_hydroxylase"/>
    <property type="match status" value="1"/>
</dbReference>
<name>A0A9R0J350_SPIOL</name>
<dbReference type="PANTHER" id="PTHR12863">
    <property type="entry name" value="FATTY ACID HYDROXYLASE"/>
    <property type="match status" value="1"/>
</dbReference>
<reference evidence="17" key="1">
    <citation type="journal article" date="2021" name="Nat. Commun.">
        <title>Genomic analyses provide insights into spinach domestication and the genetic basis of agronomic traits.</title>
        <authorList>
            <person name="Cai X."/>
            <person name="Sun X."/>
            <person name="Xu C."/>
            <person name="Sun H."/>
            <person name="Wang X."/>
            <person name="Ge C."/>
            <person name="Zhang Z."/>
            <person name="Wang Q."/>
            <person name="Fei Z."/>
            <person name="Jiao C."/>
            <person name="Wang Q."/>
        </authorList>
    </citation>
    <scope>NUCLEOTIDE SEQUENCE [LARGE SCALE GENOMIC DNA]</scope>
    <source>
        <strain evidence="17">cv. Varoflay</strain>
    </source>
</reference>
<evidence type="ECO:0000256" key="8">
    <source>
        <dbReference type="ARBA" id="ARBA00022832"/>
    </source>
</evidence>
<evidence type="ECO:0000256" key="2">
    <source>
        <dbReference type="ARBA" id="ARBA00004477"/>
    </source>
</evidence>
<keyword evidence="4" id="KW-0444">Lipid biosynthesis</keyword>
<dbReference type="KEGG" id="soe:110798277"/>
<keyword evidence="7" id="KW-0256">Endoplasmic reticulum</keyword>
<keyword evidence="9" id="KW-0862">Zinc</keyword>
<reference evidence="18" key="2">
    <citation type="submission" date="2025-08" db="UniProtKB">
        <authorList>
            <consortium name="RefSeq"/>
        </authorList>
    </citation>
    <scope>IDENTIFICATION</scope>
    <source>
        <tissue evidence="18">Leaf</tissue>
    </source>
</reference>
<keyword evidence="6" id="KW-0479">Metal-binding</keyword>
<accession>A0A9R0J350</accession>
<keyword evidence="14" id="KW-0275">Fatty acid biosynthesis</keyword>
<dbReference type="GO" id="GO:0005789">
    <property type="term" value="C:endoplasmic reticulum membrane"/>
    <property type="evidence" value="ECO:0007669"/>
    <property type="project" value="UniProtKB-SubCell"/>
</dbReference>
<evidence type="ECO:0000256" key="7">
    <source>
        <dbReference type="ARBA" id="ARBA00022824"/>
    </source>
</evidence>
<proteinExistence type="inferred from homology"/>
<dbReference type="GeneID" id="110798277"/>
<comment type="cofactor">
    <cofactor evidence="1">
        <name>Zn(2+)</name>
        <dbReference type="ChEBI" id="CHEBI:29105"/>
    </cofactor>
</comment>
<evidence type="ECO:0000313" key="17">
    <source>
        <dbReference type="Proteomes" id="UP000813463"/>
    </source>
</evidence>
<keyword evidence="12" id="KW-0443">Lipid metabolism</keyword>
<dbReference type="PROSITE" id="PS51257">
    <property type="entry name" value="PROKAR_LIPOPROTEIN"/>
    <property type="match status" value="1"/>
</dbReference>
<keyword evidence="5 15" id="KW-0812">Transmembrane</keyword>
<evidence type="ECO:0000259" key="16">
    <source>
        <dbReference type="Pfam" id="PF04116"/>
    </source>
</evidence>
<dbReference type="PANTHER" id="PTHR12863:SF1">
    <property type="entry name" value="FATTY ACID 2-HYDROXYLASE"/>
    <property type="match status" value="1"/>
</dbReference>
<dbReference type="InterPro" id="IPR006694">
    <property type="entry name" value="Fatty_acid_hydroxylase"/>
</dbReference>
<evidence type="ECO:0000256" key="14">
    <source>
        <dbReference type="ARBA" id="ARBA00023160"/>
    </source>
</evidence>
<dbReference type="GO" id="GO:0080132">
    <property type="term" value="F:fatty acid 2-hydroxylase activity"/>
    <property type="evidence" value="ECO:0000318"/>
    <property type="project" value="GO_Central"/>
</dbReference>
<keyword evidence="10 15" id="KW-1133">Transmembrane helix</keyword>
<evidence type="ECO:0000256" key="13">
    <source>
        <dbReference type="ARBA" id="ARBA00023136"/>
    </source>
</evidence>
<gene>
    <name evidence="18" type="primary">LOC110798277</name>
</gene>
<dbReference type="GO" id="GO:0006631">
    <property type="term" value="P:fatty acid metabolic process"/>
    <property type="evidence" value="ECO:0000318"/>
    <property type="project" value="GO_Central"/>
</dbReference>
<protein>
    <submittedName>
        <fullName evidence="18">Dihydroceramide fatty acyl 2-hydroxylase FAH1</fullName>
    </submittedName>
</protein>
<feature type="domain" description="Fatty acid hydroxylase" evidence="16">
    <location>
        <begin position="145"/>
        <end position="283"/>
    </location>
</feature>
<evidence type="ECO:0000256" key="15">
    <source>
        <dbReference type="SAM" id="Phobius"/>
    </source>
</evidence>
<evidence type="ECO:0000256" key="12">
    <source>
        <dbReference type="ARBA" id="ARBA00023098"/>
    </source>
</evidence>
<keyword evidence="17" id="KW-1185">Reference proteome</keyword>
<evidence type="ECO:0000256" key="6">
    <source>
        <dbReference type="ARBA" id="ARBA00022723"/>
    </source>
</evidence>
<sequence length="291" mass="33368">MRISLNKFKISFISPHFVSSTSWHSIASCFHLLITRKKLSVLSHSLRRCLQLFDLAARMVVKFEVDLNEPLVSQVGHLGEAYDEWVHQAIVSKEGPRFFANDYLEFLTRTKWWVIPLVWLPVACWLVSVSMQRDLSPAQAATVLVSGVFLWSLMEYSLHRFLFHMKTQSYWANTMHYLLHGCHHKHPMDALRLVFPPAGAAILCVPIWNIIRVFSTPSVAPALFGGVLLGYVMYDTTHYYLHHGQPGTGVPKKLKKYHLNHHFRAQTKGFGITSSLWDHVFGTYPQPKVVS</sequence>
<evidence type="ECO:0000256" key="5">
    <source>
        <dbReference type="ARBA" id="ARBA00022692"/>
    </source>
</evidence>
<evidence type="ECO:0000256" key="10">
    <source>
        <dbReference type="ARBA" id="ARBA00022989"/>
    </source>
</evidence>
<evidence type="ECO:0000313" key="18">
    <source>
        <dbReference type="RefSeq" id="XP_021859145.2"/>
    </source>
</evidence>
<dbReference type="AlphaFoldDB" id="A0A9R0J350"/>
<dbReference type="Proteomes" id="UP000813463">
    <property type="component" value="Chromosome 2"/>
</dbReference>
<dbReference type="GO" id="GO:0005783">
    <property type="term" value="C:endoplasmic reticulum"/>
    <property type="evidence" value="ECO:0000318"/>
    <property type="project" value="GO_Central"/>
</dbReference>
<dbReference type="RefSeq" id="XP_021859145.2">
    <property type="nucleotide sequence ID" value="XM_022003453.2"/>
</dbReference>
<keyword evidence="11" id="KW-0560">Oxidoreductase</keyword>
<evidence type="ECO:0000256" key="9">
    <source>
        <dbReference type="ARBA" id="ARBA00022833"/>
    </source>
</evidence>
<dbReference type="GO" id="GO:0005506">
    <property type="term" value="F:iron ion binding"/>
    <property type="evidence" value="ECO:0007669"/>
    <property type="project" value="InterPro"/>
</dbReference>
<evidence type="ECO:0000256" key="11">
    <source>
        <dbReference type="ARBA" id="ARBA00023002"/>
    </source>
</evidence>
<organism evidence="17 18">
    <name type="scientific">Spinacia oleracea</name>
    <name type="common">Spinach</name>
    <dbReference type="NCBI Taxonomy" id="3562"/>
    <lineage>
        <taxon>Eukaryota</taxon>
        <taxon>Viridiplantae</taxon>
        <taxon>Streptophyta</taxon>
        <taxon>Embryophyta</taxon>
        <taxon>Tracheophyta</taxon>
        <taxon>Spermatophyta</taxon>
        <taxon>Magnoliopsida</taxon>
        <taxon>eudicotyledons</taxon>
        <taxon>Gunneridae</taxon>
        <taxon>Pentapetalae</taxon>
        <taxon>Caryophyllales</taxon>
        <taxon>Chenopodiaceae</taxon>
        <taxon>Chenopodioideae</taxon>
        <taxon>Anserineae</taxon>
        <taxon>Spinacia</taxon>
    </lineage>
</organism>
<dbReference type="InterPro" id="IPR014430">
    <property type="entry name" value="Scs7"/>
</dbReference>
<feature type="transmembrane region" description="Helical" evidence="15">
    <location>
        <begin position="217"/>
        <end position="234"/>
    </location>
</feature>
<feature type="transmembrane region" description="Helical" evidence="15">
    <location>
        <begin position="112"/>
        <end position="131"/>
    </location>
</feature>
<dbReference type="GO" id="GO:0006633">
    <property type="term" value="P:fatty acid biosynthetic process"/>
    <property type="evidence" value="ECO:0007669"/>
    <property type="project" value="UniProtKB-KW"/>
</dbReference>
<evidence type="ECO:0000256" key="4">
    <source>
        <dbReference type="ARBA" id="ARBA00022516"/>
    </source>
</evidence>
<comment type="similarity">
    <text evidence="3">Belongs to the sterol desaturase family.</text>
</comment>
<comment type="subcellular location">
    <subcellularLocation>
        <location evidence="2">Endoplasmic reticulum membrane</location>
        <topology evidence="2">Multi-pass membrane protein</topology>
    </subcellularLocation>
</comment>
<keyword evidence="13 15" id="KW-0472">Membrane</keyword>
<evidence type="ECO:0000256" key="1">
    <source>
        <dbReference type="ARBA" id="ARBA00001947"/>
    </source>
</evidence>
<keyword evidence="8" id="KW-0276">Fatty acid metabolism</keyword>